<reference evidence="2" key="1">
    <citation type="journal article" date="2021" name="Genome Biol. Evol.">
        <title>The assembled and annotated genome of the fairy-ring fungus Marasmius oreades.</title>
        <authorList>
            <person name="Hiltunen M."/>
            <person name="Ament-Velasquez S.L."/>
            <person name="Johannesson H."/>
        </authorList>
    </citation>
    <scope>NUCLEOTIDE SEQUENCE</scope>
    <source>
        <strain evidence="2">03SP1</strain>
    </source>
</reference>
<dbReference type="KEGG" id="more:E1B28_006590"/>
<keyword evidence="3" id="KW-1185">Reference proteome</keyword>
<dbReference type="RefSeq" id="XP_043012373.1">
    <property type="nucleotide sequence ID" value="XM_043151279.1"/>
</dbReference>
<dbReference type="AlphaFoldDB" id="A0A9P7UWG1"/>
<comment type="caution">
    <text evidence="2">The sequence shown here is derived from an EMBL/GenBank/DDBJ whole genome shotgun (WGS) entry which is preliminary data.</text>
</comment>
<keyword evidence="1" id="KW-0472">Membrane</keyword>
<name>A0A9P7UWG1_9AGAR</name>
<keyword evidence="1" id="KW-1133">Transmembrane helix</keyword>
<keyword evidence="1" id="KW-0812">Transmembrane</keyword>
<evidence type="ECO:0000313" key="2">
    <source>
        <dbReference type="EMBL" id="KAG7095903.1"/>
    </source>
</evidence>
<proteinExistence type="predicted"/>
<feature type="transmembrane region" description="Helical" evidence="1">
    <location>
        <begin position="13"/>
        <end position="31"/>
    </location>
</feature>
<evidence type="ECO:0000256" key="1">
    <source>
        <dbReference type="SAM" id="Phobius"/>
    </source>
</evidence>
<sequence length="86" mass="9266">MYQSVSATTVECGLLYSMAIFVYVLTSILAAESSDEKKLAVEVIQCTILHITGISPTLIAVRIGLGKEFEDNLANPDADRMQTANA</sequence>
<organism evidence="2 3">
    <name type="scientific">Marasmius oreades</name>
    <name type="common">fairy-ring Marasmius</name>
    <dbReference type="NCBI Taxonomy" id="181124"/>
    <lineage>
        <taxon>Eukaryota</taxon>
        <taxon>Fungi</taxon>
        <taxon>Dikarya</taxon>
        <taxon>Basidiomycota</taxon>
        <taxon>Agaricomycotina</taxon>
        <taxon>Agaricomycetes</taxon>
        <taxon>Agaricomycetidae</taxon>
        <taxon>Agaricales</taxon>
        <taxon>Marasmiineae</taxon>
        <taxon>Marasmiaceae</taxon>
        <taxon>Marasmius</taxon>
    </lineage>
</organism>
<gene>
    <name evidence="2" type="ORF">E1B28_006590</name>
</gene>
<dbReference type="OrthoDB" id="3039972at2759"/>
<dbReference type="Proteomes" id="UP001049176">
    <property type="component" value="Chromosome 3"/>
</dbReference>
<protein>
    <submittedName>
        <fullName evidence="2">Uncharacterized protein</fullName>
    </submittedName>
</protein>
<dbReference type="GeneID" id="66075666"/>
<dbReference type="EMBL" id="CM032183">
    <property type="protein sequence ID" value="KAG7095903.1"/>
    <property type="molecule type" value="Genomic_DNA"/>
</dbReference>
<accession>A0A9P7UWG1</accession>
<evidence type="ECO:0000313" key="3">
    <source>
        <dbReference type="Proteomes" id="UP001049176"/>
    </source>
</evidence>